<evidence type="ECO:0000256" key="8">
    <source>
        <dbReference type="ARBA" id="ARBA00022729"/>
    </source>
</evidence>
<keyword evidence="7 20" id="KW-0812">Transmembrane</keyword>
<dbReference type="SUPFAM" id="SSF49265">
    <property type="entry name" value="Fibronectin type III"/>
    <property type="match status" value="2"/>
</dbReference>
<evidence type="ECO:0000256" key="4">
    <source>
        <dbReference type="ARBA" id="ARBA00022475"/>
    </source>
</evidence>
<dbReference type="InterPro" id="IPR003961">
    <property type="entry name" value="FN3_dom"/>
</dbReference>
<dbReference type="GO" id="GO:0010507">
    <property type="term" value="P:negative regulation of autophagy"/>
    <property type="evidence" value="ECO:0007669"/>
    <property type="project" value="Ensembl"/>
</dbReference>
<evidence type="ECO:0000256" key="11">
    <source>
        <dbReference type="ARBA" id="ARBA00023136"/>
    </source>
</evidence>
<dbReference type="InterPro" id="IPR036116">
    <property type="entry name" value="FN3_sf"/>
</dbReference>
<keyword evidence="23" id="KW-1185">Reference proteome</keyword>
<dbReference type="GO" id="GO:0005929">
    <property type="term" value="C:cilium"/>
    <property type="evidence" value="ECO:0007669"/>
    <property type="project" value="Ensembl"/>
</dbReference>
<evidence type="ECO:0000256" key="13">
    <source>
        <dbReference type="ARBA" id="ARBA00023170"/>
    </source>
</evidence>
<name>A0A6P5QEW3_MUSCR</name>
<dbReference type="FunFam" id="2.60.40.10:FF:001488">
    <property type="entry name" value="Interleukin-10 receptor subunit alpha"/>
    <property type="match status" value="1"/>
</dbReference>
<keyword evidence="11 20" id="KW-0472">Membrane</keyword>
<dbReference type="GeneID" id="110301830"/>
<dbReference type="GO" id="GO:0016324">
    <property type="term" value="C:apical plasma membrane"/>
    <property type="evidence" value="ECO:0007669"/>
    <property type="project" value="Ensembl"/>
</dbReference>
<dbReference type="PANTHER" id="PTHR20859:SF90">
    <property type="entry name" value="INTERLEUKIN-10 RECEPTOR SUBUNIT ALPHA"/>
    <property type="match status" value="1"/>
</dbReference>
<evidence type="ECO:0000256" key="17">
    <source>
        <dbReference type="ARBA" id="ARBA00073010"/>
    </source>
</evidence>
<dbReference type="PANTHER" id="PTHR20859">
    <property type="entry name" value="INTERFERON/INTERLEUKIN RECEPTOR"/>
    <property type="match status" value="1"/>
</dbReference>
<evidence type="ECO:0000259" key="22">
    <source>
        <dbReference type="Pfam" id="PF01108"/>
    </source>
</evidence>
<evidence type="ECO:0000256" key="20">
    <source>
        <dbReference type="SAM" id="Phobius"/>
    </source>
</evidence>
<feature type="domain" description="Fibronectin type-III" evidence="22">
    <location>
        <begin position="7"/>
        <end position="114"/>
    </location>
</feature>
<dbReference type="InterPro" id="IPR050650">
    <property type="entry name" value="Type-II_Cytokine-TF_Rcpt"/>
</dbReference>
<keyword evidence="4" id="KW-1003">Cell membrane</keyword>
<keyword evidence="8 21" id="KW-0732">Signal</keyword>
<keyword evidence="12" id="KW-1015">Disulfide bond</keyword>
<dbReference type="GO" id="GO:0005829">
    <property type="term" value="C:cytosol"/>
    <property type="evidence" value="ECO:0007669"/>
    <property type="project" value="Ensembl"/>
</dbReference>
<comment type="function">
    <text evidence="15">Cell surface receptor for the cytokine IL10 that participates in IL10-mediated anti-inflammatory functions, limiting excessive tissue disruption caused by inflammation. Upon binding to IL10, induces a conformational change in IL10RB, allowing IL10RB to bind IL10 as well. In turn, the heterotetrameric assembly complex, composed of two subunits of IL10RA and IL10RB, activates the kinases JAK1 and TYK2 that are constitutively associated with IL10RA and IL10RB respectively. These kinases then phosphorylate specific tyrosine residues in the intracellular domain in IL10RA leading to the recruitment and subsequent phosphorylation of STAT3. Once phosphorylated, STAT3 homodimerizes, translocates to the nucleus and activates the expression of anti-inflammatory genes. In addition, IL10RA-mediated activation of STAT3 inhibits starvation-induced autophagy.</text>
</comment>
<evidence type="ECO:0000256" key="3">
    <source>
        <dbReference type="ARBA" id="ARBA00005399"/>
    </source>
</evidence>
<evidence type="ECO:0000313" key="24">
    <source>
        <dbReference type="RefSeq" id="XP_021028158.1"/>
    </source>
</evidence>
<dbReference type="GO" id="GO:0050728">
    <property type="term" value="P:negative regulation of inflammatory response"/>
    <property type="evidence" value="ECO:0007669"/>
    <property type="project" value="Ensembl"/>
</dbReference>
<evidence type="ECO:0000256" key="16">
    <source>
        <dbReference type="ARBA" id="ARBA00061768"/>
    </source>
</evidence>
<dbReference type="CTD" id="3587"/>
<evidence type="ECO:0000256" key="1">
    <source>
        <dbReference type="ARBA" id="ARBA00004251"/>
    </source>
</evidence>
<reference evidence="24" key="1">
    <citation type="submission" date="2025-08" db="UniProtKB">
        <authorList>
            <consortium name="RefSeq"/>
        </authorList>
    </citation>
    <scope>IDENTIFICATION</scope>
</reference>
<evidence type="ECO:0000256" key="10">
    <source>
        <dbReference type="ARBA" id="ARBA00022989"/>
    </source>
</evidence>
<keyword evidence="14" id="KW-0325">Glycoprotein</keyword>
<comment type="subunit">
    <text evidence="16">Interacts with IL10. Interacts with IL10RB. Interacts (via its cytoplasmic domain) with JAK1 (via N-terminus). Interacts with BTRC; this interaction leads to IL10RA ubiquitination and subsequent degradation. Interacts with STAT3.</text>
</comment>
<keyword evidence="9" id="KW-0832">Ubl conjugation</keyword>
<dbReference type="GO" id="GO:0005654">
    <property type="term" value="C:nucleoplasm"/>
    <property type="evidence" value="ECO:0007669"/>
    <property type="project" value="Ensembl"/>
</dbReference>
<evidence type="ECO:0000256" key="12">
    <source>
        <dbReference type="ARBA" id="ARBA00023157"/>
    </source>
</evidence>
<feature type="transmembrane region" description="Helical" evidence="20">
    <location>
        <begin position="239"/>
        <end position="262"/>
    </location>
</feature>
<dbReference type="InterPro" id="IPR013783">
    <property type="entry name" value="Ig-like_fold"/>
</dbReference>
<gene>
    <name evidence="24" type="primary">Il10ra</name>
</gene>
<evidence type="ECO:0000256" key="7">
    <source>
        <dbReference type="ARBA" id="ARBA00022692"/>
    </source>
</evidence>
<evidence type="ECO:0000256" key="6">
    <source>
        <dbReference type="ARBA" id="ARBA00022553"/>
    </source>
</evidence>
<feature type="chain" id="PRO_5027952166" description="Interleukin-10 receptor subunit alpha" evidence="21">
    <location>
        <begin position="24"/>
        <end position="575"/>
    </location>
</feature>
<evidence type="ECO:0000256" key="5">
    <source>
        <dbReference type="ARBA" id="ARBA00022490"/>
    </source>
</evidence>
<evidence type="ECO:0000256" key="9">
    <source>
        <dbReference type="ARBA" id="ARBA00022843"/>
    </source>
</evidence>
<evidence type="ECO:0000313" key="23">
    <source>
        <dbReference type="Proteomes" id="UP000515126"/>
    </source>
</evidence>
<sequence length="575" mass="64421">MLSRLLPFLVTISSLSLEFIAYGTELPSPSYVWFEARFFQHILHWKPIPNQSESTYYEVALKQYGNSTWNDIHICRKAQALSCDLTTFTLDLYRRSYGYWARVRAVDNSQYSNWTSTETRFTVDEVILTVDSVTLKVTEGIIYGTIHPPRPMITPAGDEYQQVFKDLRVYKISIRKFSELKNATKRVKQESFTLTVPIGVRKFCVKVQPRLESRVNKGEWSEEQCLLITTEQYFTVTNLSILVISMLLFCGILVCLVLQCYIRHPGKLPTVLVFKTPHDFFPADPLCPETPDAIHILDLEVFPKVSPELRDSVLHGSTDSGFGSGKPSLQTEESQFLLPGSHPQIQGTLGKEESPELTATCGDNTDSGICLQEPGLHSSMGPAWKQQLGYTHQDQDDSDVNLVQNSPEQPTYTQDVSALGHVCLLEPKAPEEKDQVMVTFQGYQKQTRWKAEAAGPAERLDEEIPLTDAFDPELGVHLQDDLAWPPPALATGYLKQESQGMASAPPGTPSRQWNQLTEEWSLLGVVSCEDLSIESWRFTHKHAPLDCGAAPGGLLDSHGSNLVTLPLISSLQVEE</sequence>
<dbReference type="AlphaFoldDB" id="A0A6P5QEW3"/>
<proteinExistence type="inferred from homology"/>
<dbReference type="GO" id="GO:0004920">
    <property type="term" value="F:interleukin-10 receptor activity"/>
    <property type="evidence" value="ECO:0007669"/>
    <property type="project" value="Ensembl"/>
</dbReference>
<dbReference type="GO" id="GO:0070086">
    <property type="term" value="P:ubiquitin-dependent endocytosis"/>
    <property type="evidence" value="ECO:0007669"/>
    <property type="project" value="Ensembl"/>
</dbReference>
<organism evidence="23 24">
    <name type="scientific">Mus caroli</name>
    <name type="common">Ryukyu mouse</name>
    <name type="synonym">Ricefield mouse</name>
    <dbReference type="NCBI Taxonomy" id="10089"/>
    <lineage>
        <taxon>Eukaryota</taxon>
        <taxon>Metazoa</taxon>
        <taxon>Chordata</taxon>
        <taxon>Craniata</taxon>
        <taxon>Vertebrata</taxon>
        <taxon>Euteleostomi</taxon>
        <taxon>Mammalia</taxon>
        <taxon>Eutheria</taxon>
        <taxon>Euarchontoglires</taxon>
        <taxon>Glires</taxon>
        <taxon>Rodentia</taxon>
        <taxon>Myomorpha</taxon>
        <taxon>Muroidea</taxon>
        <taxon>Muridae</taxon>
        <taxon>Murinae</taxon>
        <taxon>Mus</taxon>
        <taxon>Mus</taxon>
    </lineage>
</organism>
<dbReference type="Pfam" id="PF01108">
    <property type="entry name" value="Tissue_fac"/>
    <property type="match status" value="1"/>
</dbReference>
<keyword evidence="10 20" id="KW-1133">Transmembrane helix</keyword>
<evidence type="ECO:0000256" key="14">
    <source>
        <dbReference type="ARBA" id="ARBA00023180"/>
    </source>
</evidence>
<dbReference type="Proteomes" id="UP000515126">
    <property type="component" value="Chromosome 9"/>
</dbReference>
<feature type="signal peptide" evidence="21">
    <location>
        <begin position="1"/>
        <end position="23"/>
    </location>
</feature>
<keyword evidence="13 24" id="KW-0675">Receptor</keyword>
<evidence type="ECO:0000256" key="18">
    <source>
        <dbReference type="ARBA" id="ARBA00077625"/>
    </source>
</evidence>
<comment type="similarity">
    <text evidence="3">Belongs to the type II cytokine receptor family.</text>
</comment>
<dbReference type="FunFam" id="2.60.40.10:FF:000348">
    <property type="entry name" value="Interleukin 20 receptor subunit alpha"/>
    <property type="match status" value="1"/>
</dbReference>
<dbReference type="KEGG" id="mcal:110301830"/>
<dbReference type="Gene3D" id="2.60.40.10">
    <property type="entry name" value="Immunoglobulins"/>
    <property type="match status" value="2"/>
</dbReference>
<keyword evidence="5" id="KW-0963">Cytoplasm</keyword>
<keyword evidence="6" id="KW-0597">Phosphoprotein</keyword>
<evidence type="ECO:0000256" key="2">
    <source>
        <dbReference type="ARBA" id="ARBA00004496"/>
    </source>
</evidence>
<accession>A0A6P5QEW3</accession>
<dbReference type="RefSeq" id="XP_021028158.1">
    <property type="nucleotide sequence ID" value="XM_021172499.2"/>
</dbReference>
<comment type="subcellular location">
    <subcellularLocation>
        <location evidence="1">Cell membrane</location>
        <topology evidence="1">Single-pass type I membrane protein</topology>
    </subcellularLocation>
    <subcellularLocation>
        <location evidence="2">Cytoplasm</location>
    </subcellularLocation>
</comment>
<evidence type="ECO:0000256" key="19">
    <source>
        <dbReference type="ARBA" id="ARBA00083207"/>
    </source>
</evidence>
<dbReference type="GO" id="GO:0060729">
    <property type="term" value="P:intestinal epithelial structure maintenance"/>
    <property type="evidence" value="ECO:0007669"/>
    <property type="project" value="Ensembl"/>
</dbReference>
<dbReference type="GO" id="GO:0046427">
    <property type="term" value="P:positive regulation of receptor signaling pathway via JAK-STAT"/>
    <property type="evidence" value="ECO:0007669"/>
    <property type="project" value="Ensembl"/>
</dbReference>
<protein>
    <recommendedName>
        <fullName evidence="17">Interleukin-10 receptor subunit alpha</fullName>
    </recommendedName>
    <alternativeName>
        <fullName evidence="19">CDw210a</fullName>
    </alternativeName>
    <alternativeName>
        <fullName evidence="18">Interleukin-10 receptor subunit 1</fullName>
    </alternativeName>
</protein>
<evidence type="ECO:0000256" key="21">
    <source>
        <dbReference type="SAM" id="SignalP"/>
    </source>
</evidence>
<evidence type="ECO:0000256" key="15">
    <source>
        <dbReference type="ARBA" id="ARBA00056745"/>
    </source>
</evidence>
<dbReference type="GO" id="GO:0140105">
    <property type="term" value="P:interleukin-10-mediated signaling pathway"/>
    <property type="evidence" value="ECO:0007669"/>
    <property type="project" value="Ensembl"/>
</dbReference>